<comment type="catalytic activity">
    <reaction evidence="12">
        <text>L-proline(in) + Na(+)(in) = L-proline(out) + Na(+)(out)</text>
        <dbReference type="Rhea" id="RHEA:28967"/>
        <dbReference type="ChEBI" id="CHEBI:29101"/>
        <dbReference type="ChEBI" id="CHEBI:60039"/>
    </reaction>
</comment>
<dbReference type="Pfam" id="PF00474">
    <property type="entry name" value="SSF"/>
    <property type="match status" value="1"/>
</dbReference>
<feature type="transmembrane region" description="Helical" evidence="14">
    <location>
        <begin position="158"/>
        <end position="177"/>
    </location>
</feature>
<dbReference type="PANTHER" id="PTHR48086">
    <property type="entry name" value="SODIUM/PROLINE SYMPORTER-RELATED"/>
    <property type="match status" value="1"/>
</dbReference>
<keyword evidence="10 14" id="KW-0472">Membrane</keyword>
<feature type="transmembrane region" description="Helical" evidence="14">
    <location>
        <begin position="387"/>
        <end position="408"/>
    </location>
</feature>
<name>A0A5C6ABZ6_9BACT</name>
<feature type="transmembrane region" description="Helical" evidence="14">
    <location>
        <begin position="251"/>
        <end position="273"/>
    </location>
</feature>
<evidence type="ECO:0000256" key="4">
    <source>
        <dbReference type="ARBA" id="ARBA00022475"/>
    </source>
</evidence>
<evidence type="ECO:0000256" key="14">
    <source>
        <dbReference type="SAM" id="Phobius"/>
    </source>
</evidence>
<evidence type="ECO:0000313" key="16">
    <source>
        <dbReference type="Proteomes" id="UP000317421"/>
    </source>
</evidence>
<evidence type="ECO:0000256" key="9">
    <source>
        <dbReference type="ARBA" id="ARBA00023065"/>
    </source>
</evidence>
<dbReference type="OrthoDB" id="223206at2"/>
<feature type="transmembrane region" description="Helical" evidence="14">
    <location>
        <begin position="115"/>
        <end position="138"/>
    </location>
</feature>
<comment type="similarity">
    <text evidence="2 13">Belongs to the sodium:solute symporter (SSF) (TC 2.A.21) family.</text>
</comment>
<reference evidence="15 16" key="1">
    <citation type="submission" date="2019-02" db="EMBL/GenBank/DDBJ databases">
        <title>Deep-cultivation of Planctomycetes and their phenomic and genomic characterization uncovers novel biology.</title>
        <authorList>
            <person name="Wiegand S."/>
            <person name="Jogler M."/>
            <person name="Boedeker C."/>
            <person name="Pinto D."/>
            <person name="Vollmers J."/>
            <person name="Rivas-Marin E."/>
            <person name="Kohn T."/>
            <person name="Peeters S.H."/>
            <person name="Heuer A."/>
            <person name="Rast P."/>
            <person name="Oberbeckmann S."/>
            <person name="Bunk B."/>
            <person name="Jeske O."/>
            <person name="Meyerdierks A."/>
            <person name="Storesund J.E."/>
            <person name="Kallscheuer N."/>
            <person name="Luecker S."/>
            <person name="Lage O.M."/>
            <person name="Pohl T."/>
            <person name="Merkel B.J."/>
            <person name="Hornburger P."/>
            <person name="Mueller R.-W."/>
            <person name="Bruemmer F."/>
            <person name="Labrenz M."/>
            <person name="Spormann A.M."/>
            <person name="Op Den Camp H."/>
            <person name="Overmann J."/>
            <person name="Amann R."/>
            <person name="Jetten M.S.M."/>
            <person name="Mascher T."/>
            <person name="Medema M.H."/>
            <person name="Devos D.P."/>
            <person name="Kaster A.-K."/>
            <person name="Ovreas L."/>
            <person name="Rohde M."/>
            <person name="Galperin M.Y."/>
            <person name="Jogler C."/>
        </authorList>
    </citation>
    <scope>NUCLEOTIDE SEQUENCE [LARGE SCALE GENOMIC DNA]</scope>
    <source>
        <strain evidence="15 16">Pla108</strain>
    </source>
</reference>
<evidence type="ECO:0000256" key="7">
    <source>
        <dbReference type="ARBA" id="ARBA00022989"/>
    </source>
</evidence>
<evidence type="ECO:0000256" key="11">
    <source>
        <dbReference type="ARBA" id="ARBA00023201"/>
    </source>
</evidence>
<evidence type="ECO:0000256" key="1">
    <source>
        <dbReference type="ARBA" id="ARBA00004651"/>
    </source>
</evidence>
<keyword evidence="6" id="KW-0769">Symport</keyword>
<evidence type="ECO:0000256" key="3">
    <source>
        <dbReference type="ARBA" id="ARBA00022448"/>
    </source>
</evidence>
<feature type="transmembrane region" description="Helical" evidence="14">
    <location>
        <begin position="484"/>
        <end position="504"/>
    </location>
</feature>
<dbReference type="Proteomes" id="UP000317421">
    <property type="component" value="Unassembled WGS sequence"/>
</dbReference>
<evidence type="ECO:0000256" key="2">
    <source>
        <dbReference type="ARBA" id="ARBA00006434"/>
    </source>
</evidence>
<feature type="transmembrane region" description="Helical" evidence="14">
    <location>
        <begin position="189"/>
        <end position="207"/>
    </location>
</feature>
<keyword evidence="11" id="KW-0739">Sodium transport</keyword>
<feature type="transmembrane region" description="Helical" evidence="14">
    <location>
        <begin position="441"/>
        <end position="459"/>
    </location>
</feature>
<feature type="transmembrane region" description="Helical" evidence="14">
    <location>
        <begin position="414"/>
        <end position="434"/>
    </location>
</feature>
<evidence type="ECO:0000256" key="5">
    <source>
        <dbReference type="ARBA" id="ARBA00022692"/>
    </source>
</evidence>
<keyword evidence="9" id="KW-0406">Ion transport</keyword>
<sequence length="590" mass="62962">MTSLDYAVVGIYFALVTALGLSVSSRVRSPDDYFLGGRGFGKLLQTFAAFGAGTGSGDPVNAARTVYTGGASGMWSVMYWLFMTPFYWITAVWYRRMRHVTLGDWFVERYESPRLGAAYATFGVIYFVVYASMLLSAIGKVAAPLIGATLFEIGGLSIPIEYLLVPAIGAVVLVYGLAGGLHAAYLTDLAQGICIILLSVLLVPFGLMEMVRVFGGPESQSSLLDGFTLMHEQLDPSDFQLFGGADSQFTVAYLTVVVLLNLAGVVIQPHFIATGGGSAKSEYDARVGLVVGNLLKRLCTIGWVLVGLIALSLFGDDPLLIDDPDKTWGIASARLLGPGLTGLMLSCLLAALMSSVDAYMITGSALIVRNLYTTFIDPDASERRCLLVAKITGAAIVLGAVAVSLTTMDVFAQLQLTWVIPVLFAAPFWVGMYWRGATTAGVWATIAFGAIAFFILPALGQEVSLVGLVGVDLSGWTANSQETVQLAETVVAPFVVMIVASLLTPKNSPTTLDRYYTKMRTPVDPDPQTDKAKLEATIAGEQVCDIQKLFPNTPLEFNRPTRTDAVGFVVLCVTCGLVIGLAKLVFSLGS</sequence>
<keyword evidence="8" id="KW-0915">Sodium</keyword>
<comment type="subcellular location">
    <subcellularLocation>
        <location evidence="1">Cell membrane</location>
        <topology evidence="1">Multi-pass membrane protein</topology>
    </subcellularLocation>
</comment>
<dbReference type="AlphaFoldDB" id="A0A5C6ABZ6"/>
<dbReference type="GO" id="GO:0005886">
    <property type="term" value="C:plasma membrane"/>
    <property type="evidence" value="ECO:0007669"/>
    <property type="project" value="UniProtKB-SubCell"/>
</dbReference>
<keyword evidence="3" id="KW-0813">Transport</keyword>
<dbReference type="GO" id="GO:0015293">
    <property type="term" value="F:symporter activity"/>
    <property type="evidence" value="ECO:0007669"/>
    <property type="project" value="UniProtKB-KW"/>
</dbReference>
<keyword evidence="5 14" id="KW-0812">Transmembrane</keyword>
<dbReference type="InterPro" id="IPR050277">
    <property type="entry name" value="Sodium:Solute_Symporter"/>
</dbReference>
<proteinExistence type="inferred from homology"/>
<feature type="transmembrane region" description="Helical" evidence="14">
    <location>
        <begin position="294"/>
        <end position="314"/>
    </location>
</feature>
<keyword evidence="16" id="KW-1185">Reference proteome</keyword>
<accession>A0A5C6ABZ6</accession>
<organism evidence="15 16">
    <name type="scientific">Botrimarina colliarenosi</name>
    <dbReference type="NCBI Taxonomy" id="2528001"/>
    <lineage>
        <taxon>Bacteria</taxon>
        <taxon>Pseudomonadati</taxon>
        <taxon>Planctomycetota</taxon>
        <taxon>Planctomycetia</taxon>
        <taxon>Pirellulales</taxon>
        <taxon>Lacipirellulaceae</taxon>
        <taxon>Botrimarina</taxon>
    </lineage>
</organism>
<evidence type="ECO:0000256" key="6">
    <source>
        <dbReference type="ARBA" id="ARBA00022847"/>
    </source>
</evidence>
<dbReference type="GO" id="GO:0006814">
    <property type="term" value="P:sodium ion transport"/>
    <property type="evidence" value="ECO:0007669"/>
    <property type="project" value="UniProtKB-KW"/>
</dbReference>
<dbReference type="InterPro" id="IPR038377">
    <property type="entry name" value="Na/Glc_symporter_sf"/>
</dbReference>
<evidence type="ECO:0000256" key="8">
    <source>
        <dbReference type="ARBA" id="ARBA00023053"/>
    </source>
</evidence>
<dbReference type="EMBL" id="SJPR01000002">
    <property type="protein sequence ID" value="TWT97544.1"/>
    <property type="molecule type" value="Genomic_DNA"/>
</dbReference>
<feature type="transmembrane region" description="Helical" evidence="14">
    <location>
        <begin position="6"/>
        <end position="27"/>
    </location>
</feature>
<evidence type="ECO:0000256" key="13">
    <source>
        <dbReference type="RuleBase" id="RU362091"/>
    </source>
</evidence>
<dbReference type="InterPro" id="IPR001734">
    <property type="entry name" value="Na/solute_symporter"/>
</dbReference>
<gene>
    <name evidence="15" type="primary">panF_1</name>
    <name evidence="15" type="ORF">Pla108_16960</name>
</gene>
<keyword evidence="4" id="KW-1003">Cell membrane</keyword>
<dbReference type="Gene3D" id="1.20.1730.10">
    <property type="entry name" value="Sodium/glucose cotransporter"/>
    <property type="match status" value="1"/>
</dbReference>
<dbReference type="PANTHER" id="PTHR48086:SF3">
    <property type="entry name" value="SODIUM_PROLINE SYMPORTER"/>
    <property type="match status" value="1"/>
</dbReference>
<comment type="caution">
    <text evidence="15">The sequence shown here is derived from an EMBL/GenBank/DDBJ whole genome shotgun (WGS) entry which is preliminary data.</text>
</comment>
<dbReference type="RefSeq" id="WP_146444476.1">
    <property type="nucleotide sequence ID" value="NZ_SJPR01000002.1"/>
</dbReference>
<keyword evidence="7 14" id="KW-1133">Transmembrane helix</keyword>
<feature type="transmembrane region" description="Helical" evidence="14">
    <location>
        <begin position="77"/>
        <end position="94"/>
    </location>
</feature>
<evidence type="ECO:0000256" key="10">
    <source>
        <dbReference type="ARBA" id="ARBA00023136"/>
    </source>
</evidence>
<protein>
    <submittedName>
        <fullName evidence="15">Sodium/pantothenate symporter</fullName>
    </submittedName>
</protein>
<dbReference type="CDD" id="cd10322">
    <property type="entry name" value="SLC5sbd"/>
    <property type="match status" value="1"/>
</dbReference>
<feature type="transmembrane region" description="Helical" evidence="14">
    <location>
        <begin position="565"/>
        <end position="586"/>
    </location>
</feature>
<evidence type="ECO:0000256" key="12">
    <source>
        <dbReference type="ARBA" id="ARBA00033708"/>
    </source>
</evidence>
<evidence type="ECO:0000313" key="15">
    <source>
        <dbReference type="EMBL" id="TWT97544.1"/>
    </source>
</evidence>
<dbReference type="PROSITE" id="PS50283">
    <property type="entry name" value="NA_SOLUT_SYMP_3"/>
    <property type="match status" value="1"/>
</dbReference>